<protein>
    <recommendedName>
        <fullName evidence="4">DUF4242 domain-containing protein</fullName>
    </recommendedName>
</protein>
<evidence type="ECO:0000313" key="3">
    <source>
        <dbReference type="Proteomes" id="UP000199416"/>
    </source>
</evidence>
<sequence>MDAGRSPEHPPPARERGLFLVELRGSSPDGRDEEGMSAALRLAVRRLAATGTPIRWCGGWHVPADRRCLCLVEAADGTAVVLARDTAALGLAGVHPVRPLPDRTPPARDRGRS</sequence>
<evidence type="ECO:0000313" key="2">
    <source>
        <dbReference type="EMBL" id="SDC46280.1"/>
    </source>
</evidence>
<evidence type="ECO:0008006" key="4">
    <source>
        <dbReference type="Google" id="ProtNLM"/>
    </source>
</evidence>
<dbReference type="Proteomes" id="UP000199416">
    <property type="component" value="Unassembled WGS sequence"/>
</dbReference>
<name>A0A1G6LSQ2_9ACTN</name>
<organism evidence="2 3">
    <name type="scientific">Geodermatophilus telluris</name>
    <dbReference type="NCBI Taxonomy" id="1190417"/>
    <lineage>
        <taxon>Bacteria</taxon>
        <taxon>Bacillati</taxon>
        <taxon>Actinomycetota</taxon>
        <taxon>Actinomycetes</taxon>
        <taxon>Geodermatophilales</taxon>
        <taxon>Geodermatophilaceae</taxon>
        <taxon>Geodermatophilus</taxon>
    </lineage>
</organism>
<dbReference type="OrthoDB" id="5190808at2"/>
<dbReference type="STRING" id="1190417.SAMN05660690_1534"/>
<proteinExistence type="predicted"/>
<feature type="region of interest" description="Disordered" evidence="1">
    <location>
        <begin position="94"/>
        <end position="113"/>
    </location>
</feature>
<dbReference type="EMBL" id="FMZF01000002">
    <property type="protein sequence ID" value="SDC46280.1"/>
    <property type="molecule type" value="Genomic_DNA"/>
</dbReference>
<evidence type="ECO:0000256" key="1">
    <source>
        <dbReference type="SAM" id="MobiDB-lite"/>
    </source>
</evidence>
<reference evidence="3" key="1">
    <citation type="submission" date="2016-10" db="EMBL/GenBank/DDBJ databases">
        <authorList>
            <person name="Varghese N."/>
            <person name="Submissions S."/>
        </authorList>
    </citation>
    <scope>NUCLEOTIDE SEQUENCE [LARGE SCALE GENOMIC DNA]</scope>
    <source>
        <strain evidence="3">DSM 45421</strain>
    </source>
</reference>
<gene>
    <name evidence="2" type="ORF">SAMN05660690_1534</name>
</gene>
<dbReference type="AlphaFoldDB" id="A0A1G6LSQ2"/>
<keyword evidence="3" id="KW-1185">Reference proteome</keyword>
<accession>A0A1G6LSQ2</accession>
<dbReference type="RefSeq" id="WP_091364831.1">
    <property type="nucleotide sequence ID" value="NZ_FMZF01000002.1"/>
</dbReference>